<dbReference type="Proteomes" id="UP000469159">
    <property type="component" value="Unassembled WGS sequence"/>
</dbReference>
<dbReference type="PANTHER" id="PTHR11877:SF46">
    <property type="entry name" value="TYPE III POLYKETIDE SYNTHASE A"/>
    <property type="match status" value="1"/>
</dbReference>
<evidence type="ECO:0000259" key="5">
    <source>
        <dbReference type="Pfam" id="PF02797"/>
    </source>
</evidence>
<dbReference type="InterPro" id="IPR016039">
    <property type="entry name" value="Thiolase-like"/>
</dbReference>
<dbReference type="CDD" id="cd00831">
    <property type="entry name" value="CHS_like"/>
    <property type="match status" value="1"/>
</dbReference>
<evidence type="ECO:0000256" key="3">
    <source>
        <dbReference type="PIRSR" id="PIRSR000451-1"/>
    </source>
</evidence>
<dbReference type="GO" id="GO:0016747">
    <property type="term" value="F:acyltransferase activity, transferring groups other than amino-acyl groups"/>
    <property type="evidence" value="ECO:0007669"/>
    <property type="project" value="InterPro"/>
</dbReference>
<feature type="active site" description="Acyl-thioester intermediate" evidence="3">
    <location>
        <position position="147"/>
    </location>
</feature>
<comment type="similarity">
    <text evidence="1">Belongs to the thiolase-like superfamily. Chalcone/stilbene synthases family.</text>
</comment>
<evidence type="ECO:0000313" key="6">
    <source>
        <dbReference type="EMBL" id="MXP40982.1"/>
    </source>
</evidence>
<evidence type="ECO:0000256" key="2">
    <source>
        <dbReference type="ARBA" id="ARBA00022679"/>
    </source>
</evidence>
<dbReference type="InterPro" id="IPR012328">
    <property type="entry name" value="Chalcone/stilbene_synt_C"/>
</dbReference>
<dbReference type="PIRSF" id="PIRSF000451">
    <property type="entry name" value="PKS_III"/>
    <property type="match status" value="1"/>
</dbReference>
<dbReference type="InterPro" id="IPR001099">
    <property type="entry name" value="Chalcone/stilbene_synt_N"/>
</dbReference>
<dbReference type="Pfam" id="PF02797">
    <property type="entry name" value="Chal_sti_synt_C"/>
    <property type="match status" value="1"/>
</dbReference>
<protein>
    <submittedName>
        <fullName evidence="6">Type III polyketide synthase</fullName>
    </submittedName>
</protein>
<dbReference type="InterPro" id="IPR011141">
    <property type="entry name" value="Polyketide_synthase_type-III"/>
</dbReference>
<reference evidence="6 7" key="1">
    <citation type="submission" date="2019-12" db="EMBL/GenBank/DDBJ databases">
        <title>Genomic-based taxomic classification of the family Erythrobacteraceae.</title>
        <authorList>
            <person name="Xu L."/>
        </authorList>
    </citation>
    <scope>NUCLEOTIDE SEQUENCE [LARGE SCALE GENOMIC DNA]</scope>
    <source>
        <strain evidence="6 7">MCCC 1K02066</strain>
    </source>
</reference>
<dbReference type="OrthoDB" id="9786288at2"/>
<dbReference type="SUPFAM" id="SSF53901">
    <property type="entry name" value="Thiolase-like"/>
    <property type="match status" value="2"/>
</dbReference>
<sequence length="356" mass="37210">MPNSRPVARINAIASAIPATDVDGDYREWARQQLTDPREARLFGRMAERSGIEHRWSVLGDSAGLEPGNFYTRGTPPSTGERMEAYAREAPKLALQAIAGLPELGTITHLVVASCTGFVAPGIDQIIARELGLPGHVERLVIGFMGCYAGATALRTAGHLVRSEPGARVLVVAVELCSLHLQEGARLEAMLAMAQFSDGAAAAIVSAEGPGLTIGEALSATIGDSEGLITWTIGDSGFVMNLSGEVPGRLAHALAEPELAAEILGGAEASAIEAWAVHPGGRSILDAVERAFALPPEGLADSREVLRACGNMSSATVLFVIERLMAQKPESGVAMAFGPGMAMEGFRFSWTEGDAG</sequence>
<name>A0A6I4UQ88_9SPHN</name>
<gene>
    <name evidence="6" type="ORF">GRI75_04905</name>
</gene>
<evidence type="ECO:0000256" key="1">
    <source>
        <dbReference type="ARBA" id="ARBA00005531"/>
    </source>
</evidence>
<dbReference type="Gene3D" id="3.40.47.10">
    <property type="match status" value="2"/>
</dbReference>
<feature type="domain" description="Chalcone/stilbene synthase C-terminal" evidence="5">
    <location>
        <begin position="220"/>
        <end position="346"/>
    </location>
</feature>
<dbReference type="EMBL" id="WTYK01000002">
    <property type="protein sequence ID" value="MXP40982.1"/>
    <property type="molecule type" value="Genomic_DNA"/>
</dbReference>
<accession>A0A6I4UQ88</accession>
<dbReference type="Pfam" id="PF00195">
    <property type="entry name" value="Chal_sti_synt_N"/>
    <property type="match status" value="1"/>
</dbReference>
<keyword evidence="7" id="KW-1185">Reference proteome</keyword>
<proteinExistence type="inferred from homology"/>
<organism evidence="6 7">
    <name type="scientific">Croceibacterium soli</name>
    <dbReference type="NCBI Taxonomy" id="1739690"/>
    <lineage>
        <taxon>Bacteria</taxon>
        <taxon>Pseudomonadati</taxon>
        <taxon>Pseudomonadota</taxon>
        <taxon>Alphaproteobacteria</taxon>
        <taxon>Sphingomonadales</taxon>
        <taxon>Erythrobacteraceae</taxon>
        <taxon>Croceibacterium</taxon>
    </lineage>
</organism>
<keyword evidence="2" id="KW-0808">Transferase</keyword>
<evidence type="ECO:0000313" key="7">
    <source>
        <dbReference type="Proteomes" id="UP000469159"/>
    </source>
</evidence>
<dbReference type="GO" id="GO:0030639">
    <property type="term" value="P:polyketide biosynthetic process"/>
    <property type="evidence" value="ECO:0007669"/>
    <property type="project" value="TreeGrafter"/>
</dbReference>
<dbReference type="PANTHER" id="PTHR11877">
    <property type="entry name" value="HYDROXYMETHYLGLUTARYL-COA SYNTHASE"/>
    <property type="match status" value="1"/>
</dbReference>
<dbReference type="RefSeq" id="WP_160745830.1">
    <property type="nucleotide sequence ID" value="NZ_WTYK01000002.1"/>
</dbReference>
<dbReference type="AlphaFoldDB" id="A0A6I4UQ88"/>
<feature type="domain" description="Chalcone/stilbene synthase N-terminal" evidence="4">
    <location>
        <begin position="9"/>
        <end position="208"/>
    </location>
</feature>
<comment type="caution">
    <text evidence="6">The sequence shown here is derived from an EMBL/GenBank/DDBJ whole genome shotgun (WGS) entry which is preliminary data.</text>
</comment>
<evidence type="ECO:0000259" key="4">
    <source>
        <dbReference type="Pfam" id="PF00195"/>
    </source>
</evidence>